<evidence type="ECO:0000256" key="1">
    <source>
        <dbReference type="ARBA" id="ARBA00022679"/>
    </source>
</evidence>
<name>A0A8J3E310_9PROT</name>
<accession>A0A8J3E310</accession>
<evidence type="ECO:0000313" key="4">
    <source>
        <dbReference type="Proteomes" id="UP000646365"/>
    </source>
</evidence>
<keyword evidence="1" id="KW-0808">Transferase</keyword>
<dbReference type="PANTHER" id="PTHR46401">
    <property type="entry name" value="GLYCOSYLTRANSFERASE WBBK-RELATED"/>
    <property type="match status" value="1"/>
</dbReference>
<keyword evidence="4" id="KW-1185">Reference proteome</keyword>
<reference evidence="3" key="1">
    <citation type="journal article" date="2014" name="Int. J. Syst. Evol. Microbiol.">
        <title>Complete genome sequence of Corynebacterium casei LMG S-19264T (=DSM 44701T), isolated from a smear-ripened cheese.</title>
        <authorList>
            <consortium name="US DOE Joint Genome Institute (JGI-PGF)"/>
            <person name="Walter F."/>
            <person name="Albersmeier A."/>
            <person name="Kalinowski J."/>
            <person name="Ruckert C."/>
        </authorList>
    </citation>
    <scope>NUCLEOTIDE SEQUENCE</scope>
    <source>
        <strain evidence="3">CGMCC 1.15725</strain>
    </source>
</reference>
<dbReference type="Proteomes" id="UP000646365">
    <property type="component" value="Unassembled WGS sequence"/>
</dbReference>
<evidence type="ECO:0008006" key="5">
    <source>
        <dbReference type="Google" id="ProtNLM"/>
    </source>
</evidence>
<comment type="caution">
    <text evidence="3">The sequence shown here is derived from an EMBL/GenBank/DDBJ whole genome shotgun (WGS) entry which is preliminary data.</text>
</comment>
<evidence type="ECO:0000313" key="3">
    <source>
        <dbReference type="EMBL" id="GGF26249.1"/>
    </source>
</evidence>
<dbReference type="CDD" id="cd03809">
    <property type="entry name" value="GT4_MtfB-like"/>
    <property type="match status" value="1"/>
</dbReference>
<dbReference type="SUPFAM" id="SSF53756">
    <property type="entry name" value="UDP-Glycosyltransferase/glycogen phosphorylase"/>
    <property type="match status" value="2"/>
</dbReference>
<evidence type="ECO:0000256" key="2">
    <source>
        <dbReference type="SAM" id="MobiDB-lite"/>
    </source>
</evidence>
<dbReference type="PANTHER" id="PTHR46401:SF2">
    <property type="entry name" value="GLYCOSYLTRANSFERASE WBBK-RELATED"/>
    <property type="match status" value="1"/>
</dbReference>
<dbReference type="GO" id="GO:0016757">
    <property type="term" value="F:glycosyltransferase activity"/>
    <property type="evidence" value="ECO:0007669"/>
    <property type="project" value="InterPro"/>
</dbReference>
<protein>
    <recommendedName>
        <fullName evidence="5">Glycosyltransferase</fullName>
    </recommendedName>
</protein>
<dbReference type="AlphaFoldDB" id="A0A8J3E310"/>
<dbReference type="Pfam" id="PF13692">
    <property type="entry name" value="Glyco_trans_1_4"/>
    <property type="match status" value="2"/>
</dbReference>
<gene>
    <name evidence="3" type="ORF">GCM10011611_35400</name>
</gene>
<sequence>MRYAADLITGLGDHVKVVKPPNGADMQQIERAATKAVMESWLHEKPDVLIVGGWPFFDLAARSGTMGVPSIFIDAGAVPHDGIPTAGLPIQLELRRIRKSTLPFIDRVLPISHFIEQSQTLGDRAHSAGVRTILLGSDHLRAPYAAEETADGGASGPIVQQVRQLRRDGCKLALCLGRYEPTGYKNSPSALAVLESIRHSLPATLLLILGTQQEVDVPEHLSSFVKLLGHPTDAELREIMSEVDLGVSTSRWEGFNLPLVEMQNGGKPVLAFSLGAHPEVAADPWFLCSDEKEMCRKAVAILSGADLPRIPFRNLAAFETKLPWRQTLSAWWEEVQSAASATTERSPGRRMTLVDVTNSAADGANSGVVRVTRQLTKRLQRNPQLDVVFVRWNAGGGCYELTDPDHGFLSSYGGPVDYPAMLVDPARRGAALERIMLARHPQCVLPPIMFFPEVALDGTNMLRLEWARRRGLMCSAILHDLIPVFHKTHCSDEVIRNFPQYLAALIRSDQVIANSSESLRALRRYVQEQKSSLPANLDAIWLPAQFGMTDRVKDPGMPDQDEVRILCVSTLEPRKNHRLLLAAFAELVRRHPARRLKLILVGNRYAGADSIVADVEAAIAAGLPVHWRQVLDDAELRGEYSAARFTVYSSLVEGFGLPIVESLWLGKPCICSNEGVMAELAREGGCLTANMSDVSSLVEAMERLAFDEALHCKLADEATRRPLSSWDDYAALVGDALYGLGNPDPGPAPLQRKPAPVEEPERTKVAITLS</sequence>
<dbReference type="GO" id="GO:0009103">
    <property type="term" value="P:lipopolysaccharide biosynthetic process"/>
    <property type="evidence" value="ECO:0007669"/>
    <property type="project" value="TreeGrafter"/>
</dbReference>
<reference evidence="3" key="2">
    <citation type="submission" date="2020-09" db="EMBL/GenBank/DDBJ databases">
        <authorList>
            <person name="Sun Q."/>
            <person name="Zhou Y."/>
        </authorList>
    </citation>
    <scope>NUCLEOTIDE SEQUENCE</scope>
    <source>
        <strain evidence="3">CGMCC 1.15725</strain>
    </source>
</reference>
<feature type="region of interest" description="Disordered" evidence="2">
    <location>
        <begin position="743"/>
        <end position="770"/>
    </location>
</feature>
<organism evidence="3 4">
    <name type="scientific">Aliidongia dinghuensis</name>
    <dbReference type="NCBI Taxonomy" id="1867774"/>
    <lineage>
        <taxon>Bacteria</taxon>
        <taxon>Pseudomonadati</taxon>
        <taxon>Pseudomonadota</taxon>
        <taxon>Alphaproteobacteria</taxon>
        <taxon>Rhodospirillales</taxon>
        <taxon>Dongiaceae</taxon>
        <taxon>Aliidongia</taxon>
    </lineage>
</organism>
<dbReference type="Gene3D" id="3.40.50.2000">
    <property type="entry name" value="Glycogen Phosphorylase B"/>
    <property type="match status" value="2"/>
</dbReference>
<feature type="compositionally biased region" description="Basic and acidic residues" evidence="2">
    <location>
        <begin position="755"/>
        <end position="764"/>
    </location>
</feature>
<proteinExistence type="predicted"/>
<dbReference type="EMBL" id="BMJQ01000009">
    <property type="protein sequence ID" value="GGF26249.1"/>
    <property type="molecule type" value="Genomic_DNA"/>
</dbReference>